<accession>A0AAQ3L786</accession>
<dbReference type="AlphaFoldDB" id="A0AAQ3L786"/>
<evidence type="ECO:0000256" key="1">
    <source>
        <dbReference type="SAM" id="SignalP"/>
    </source>
</evidence>
<dbReference type="Gene3D" id="3.20.20.80">
    <property type="entry name" value="Glycosidases"/>
    <property type="match status" value="1"/>
</dbReference>
<keyword evidence="3" id="KW-1185">Reference proteome</keyword>
<dbReference type="EMBL" id="CP136920">
    <property type="protein sequence ID" value="WOO40326.1"/>
    <property type="molecule type" value="Genomic_DNA"/>
</dbReference>
<name>A0AAQ3L786_9BACT</name>
<dbReference type="RefSeq" id="WP_317832516.1">
    <property type="nucleotide sequence ID" value="NZ_CP136920.1"/>
</dbReference>
<organism evidence="2 3">
    <name type="scientific">Rubellicoccus peritrichatus</name>
    <dbReference type="NCBI Taxonomy" id="3080537"/>
    <lineage>
        <taxon>Bacteria</taxon>
        <taxon>Pseudomonadati</taxon>
        <taxon>Verrucomicrobiota</taxon>
        <taxon>Opitutia</taxon>
        <taxon>Puniceicoccales</taxon>
        <taxon>Cerasicoccaceae</taxon>
        <taxon>Rubellicoccus</taxon>
    </lineage>
</organism>
<protein>
    <recommendedName>
        <fullName evidence="4">Carbohydrate-binding domain-containing protein</fullName>
    </recommendedName>
</protein>
<sequence>MNFRLGHSCLVLMVAALTSAYTMAESRAPSLSLFSDAPEGIIPEDGKFKCVIKLQSWDLKSQDYRLNLTLVDFEGRELSRDEVSLKIVGGRSVKKIPMEVSRYGSYRIKGQLYGASASEPLVSAKVDLVKLVAPPELTEQQRLDSSIGVNTHAMARFKMFERLGIHWARDYQWGRLGHGKYIPRGDKKEDLETTYNDARAAGVTILPVMRLAFRNEKEDGFDEPEVIRTAARRMADFYKFPFWHLENEYDARLRETKTNTVENWGSYIKAFDEGLKQSKNGGEVVLNGTSGIYLDETMAFLESEYEPYFGAISYHYYTGLVPPEIADENFNNHVAGSPDRYLSDELRLSNDAAHLYGKEAWFTETGYDAIYGPSVGEYLQALYLPRIYLMSRWAGTDKVFWFFERDVRKPRETKFDSCGLFRTDGSLRPNAATMVALSANTAAADVLGRVHFDTDDIWCIVLKKDSGSYVAAAWSVAEKQKLPDDFKSASTVQDVFGNILDEPNALGPSLQYFTFEKLPSGWAGKLQTRLLSTKMVNATPGNSALVRFDAPAGTKFEWKELAPGMIDEGWTLVDGEFHGKVGLAPDIGKGRRAFALVATAHDGSWSERHELTLAIREPLKVKAVPFQPGQPVTVSLSPNDGLAGKWHLKLEEGQARLSANTLSMSEGETVNLVVTPDDNSKGNIEISATHDNGASARIVLLPGVMEIPQVAFAGSDAPSPQKWTRDGGLLADKNFTRDAENNDPLQARFGWAPEGLYLAFVFSNEEMRSGDPKNFWKNDNIEVFIDSDVSLDGDWHEQTRQFFFVPKVESDGSLSLIPSQWKRSDAINASIFNDERIQTDLRKADESRYVAEIFIPANVLGLDRIRKGDELGAAVAVRQYIGPWRTRVDSTWPVGKEGTTGLLRGSKSWAVLRFES</sequence>
<dbReference type="Gene3D" id="2.60.40.1190">
    <property type="match status" value="1"/>
</dbReference>
<evidence type="ECO:0000313" key="2">
    <source>
        <dbReference type="EMBL" id="WOO40326.1"/>
    </source>
</evidence>
<dbReference type="KEGG" id="puo:RZN69_17035"/>
<dbReference type="Proteomes" id="UP001304300">
    <property type="component" value="Chromosome"/>
</dbReference>
<evidence type="ECO:0000313" key="3">
    <source>
        <dbReference type="Proteomes" id="UP001304300"/>
    </source>
</evidence>
<reference evidence="2 3" key="1">
    <citation type="submission" date="2023-10" db="EMBL/GenBank/DDBJ databases">
        <title>Rubellicoccus peritrichatus gen. nov., sp. nov., isolated from an algae of coral reef tank.</title>
        <authorList>
            <person name="Luo J."/>
        </authorList>
    </citation>
    <scope>NUCLEOTIDE SEQUENCE [LARGE SCALE GENOMIC DNA]</scope>
    <source>
        <strain evidence="2 3">CR14</strain>
    </source>
</reference>
<keyword evidence="1" id="KW-0732">Signal</keyword>
<feature type="chain" id="PRO_5042832181" description="Carbohydrate-binding domain-containing protein" evidence="1">
    <location>
        <begin position="25"/>
        <end position="916"/>
    </location>
</feature>
<evidence type="ECO:0008006" key="4">
    <source>
        <dbReference type="Google" id="ProtNLM"/>
    </source>
</evidence>
<dbReference type="CDD" id="cd00241">
    <property type="entry name" value="DOMON_like"/>
    <property type="match status" value="1"/>
</dbReference>
<feature type="signal peptide" evidence="1">
    <location>
        <begin position="1"/>
        <end position="24"/>
    </location>
</feature>
<proteinExistence type="predicted"/>
<dbReference type="SUPFAM" id="SSF51445">
    <property type="entry name" value="(Trans)glycosidases"/>
    <property type="match status" value="1"/>
</dbReference>
<dbReference type="SUPFAM" id="SSF49344">
    <property type="entry name" value="CBD9-like"/>
    <property type="match status" value="1"/>
</dbReference>
<gene>
    <name evidence="2" type="ORF">RZN69_17035</name>
</gene>
<dbReference type="InterPro" id="IPR017853">
    <property type="entry name" value="GH"/>
</dbReference>